<evidence type="ECO:0000313" key="4">
    <source>
        <dbReference type="EMBL" id="QES57745.1"/>
    </source>
</evidence>
<sequence>MTTLTLLHPGAMGAPLASWAVANGHQVLWVADGRGPTTRERADRAGLCARPGLADALRASDIVLSVCPPHAAEDVARSVAELGYGGLYVEANAISPARLDAIRSLLGPNPVLDGAIIGPPPVDGKEARLYLSGPEEHQLLVRGVFEGTGVKVRDAGPRPGSASALKMAFGGYQKAARTLAAVAHALADDHGVGDLLADEARTMPGAILADRAYIPSVAARAWRWAPEMREVAETLQAADLPPQLARAAAEVMGRWDGDKDRGDLTPREALDHLHGTSTHGR</sequence>
<feature type="compositionally biased region" description="Basic and acidic residues" evidence="1">
    <location>
        <begin position="255"/>
        <end position="274"/>
    </location>
</feature>
<reference evidence="4 5" key="1">
    <citation type="submission" date="2018-05" db="EMBL/GenBank/DDBJ databases">
        <title>Streptomyces venezuelae.</title>
        <authorList>
            <person name="Kim W."/>
            <person name="Lee N."/>
            <person name="Cho B.-K."/>
        </authorList>
    </citation>
    <scope>NUCLEOTIDE SEQUENCE [LARGE SCALE GENOMIC DNA]</scope>
    <source>
        <strain evidence="4 5">ATCC 21018</strain>
    </source>
</reference>
<dbReference type="SUPFAM" id="SSF51735">
    <property type="entry name" value="NAD(P)-binding Rossmann-fold domains"/>
    <property type="match status" value="1"/>
</dbReference>
<evidence type="ECO:0000256" key="1">
    <source>
        <dbReference type="SAM" id="MobiDB-lite"/>
    </source>
</evidence>
<feature type="domain" description="Pyrroline-5-carboxylate reductase catalytic N-terminal" evidence="2">
    <location>
        <begin position="10"/>
        <end position="81"/>
    </location>
</feature>
<dbReference type="SUPFAM" id="SSF48179">
    <property type="entry name" value="6-phosphogluconate dehydrogenase C-terminal domain-like"/>
    <property type="match status" value="1"/>
</dbReference>
<dbReference type="Gene3D" id="1.10.1040.10">
    <property type="entry name" value="N-(1-d-carboxylethyl)-l-norvaline Dehydrogenase, domain 2"/>
    <property type="match status" value="1"/>
</dbReference>
<feature type="domain" description="Phosphogluconate dehydrogenase NAD-binding putative C-terminal" evidence="3">
    <location>
        <begin position="187"/>
        <end position="255"/>
    </location>
</feature>
<dbReference type="InterPro" id="IPR015814">
    <property type="entry name" value="Pgluconate_DH_NAD-bd_C"/>
</dbReference>
<dbReference type="OrthoDB" id="1271986at2"/>
<proteinExistence type="predicted"/>
<dbReference type="AlphaFoldDB" id="A0A5P2DRA9"/>
<protein>
    <submittedName>
        <fullName evidence="4">Phosphogluconate dehydrogenase</fullName>
    </submittedName>
</protein>
<dbReference type="InterPro" id="IPR008927">
    <property type="entry name" value="6-PGluconate_DH-like_C_sf"/>
</dbReference>
<dbReference type="EMBL" id="CP029189">
    <property type="protein sequence ID" value="QES57745.1"/>
    <property type="molecule type" value="Genomic_DNA"/>
</dbReference>
<feature type="region of interest" description="Disordered" evidence="1">
    <location>
        <begin position="255"/>
        <end position="281"/>
    </location>
</feature>
<evidence type="ECO:0000313" key="5">
    <source>
        <dbReference type="Proteomes" id="UP000324101"/>
    </source>
</evidence>
<evidence type="ECO:0000259" key="2">
    <source>
        <dbReference type="Pfam" id="PF03807"/>
    </source>
</evidence>
<dbReference type="RefSeq" id="WP_150260543.1">
    <property type="nucleotide sequence ID" value="NZ_CP029189.1"/>
</dbReference>
<dbReference type="Gene3D" id="3.40.50.720">
    <property type="entry name" value="NAD(P)-binding Rossmann-like Domain"/>
    <property type="match status" value="1"/>
</dbReference>
<gene>
    <name evidence="4" type="ORF">DEJ51_29225</name>
</gene>
<dbReference type="Pfam" id="PF03807">
    <property type="entry name" value="F420_oxidored"/>
    <property type="match status" value="1"/>
</dbReference>
<dbReference type="Proteomes" id="UP000324101">
    <property type="component" value="Chromosome"/>
</dbReference>
<organism evidence="4 5">
    <name type="scientific">Streptomyces venezuelae</name>
    <dbReference type="NCBI Taxonomy" id="54571"/>
    <lineage>
        <taxon>Bacteria</taxon>
        <taxon>Bacillati</taxon>
        <taxon>Actinomycetota</taxon>
        <taxon>Actinomycetes</taxon>
        <taxon>Kitasatosporales</taxon>
        <taxon>Streptomycetaceae</taxon>
        <taxon>Streptomyces</taxon>
    </lineage>
</organism>
<dbReference type="InterPro" id="IPR036291">
    <property type="entry name" value="NAD(P)-bd_dom_sf"/>
</dbReference>
<dbReference type="Pfam" id="PF09130">
    <property type="entry name" value="DUF1932"/>
    <property type="match status" value="1"/>
</dbReference>
<name>A0A5P2DRA9_STRVZ</name>
<evidence type="ECO:0000259" key="3">
    <source>
        <dbReference type="Pfam" id="PF09130"/>
    </source>
</evidence>
<dbReference type="InterPro" id="IPR013328">
    <property type="entry name" value="6PGD_dom2"/>
</dbReference>
<dbReference type="InterPro" id="IPR028939">
    <property type="entry name" value="P5C_Rdtase_cat_N"/>
</dbReference>
<accession>A0A5P2DRA9</accession>